<evidence type="ECO:0000313" key="1">
    <source>
        <dbReference type="EMBL" id="MEV0711185.1"/>
    </source>
</evidence>
<accession>A0ABV3G150</accession>
<dbReference type="Proteomes" id="UP001551695">
    <property type="component" value="Unassembled WGS sequence"/>
</dbReference>
<evidence type="ECO:0000313" key="2">
    <source>
        <dbReference type="Proteomes" id="UP001551695"/>
    </source>
</evidence>
<organism evidence="1 2">
    <name type="scientific">Nocardia aurea</name>
    <dbReference type="NCBI Taxonomy" id="2144174"/>
    <lineage>
        <taxon>Bacteria</taxon>
        <taxon>Bacillati</taxon>
        <taxon>Actinomycetota</taxon>
        <taxon>Actinomycetes</taxon>
        <taxon>Mycobacteriales</taxon>
        <taxon>Nocardiaceae</taxon>
        <taxon>Nocardia</taxon>
    </lineage>
</organism>
<proteinExistence type="predicted"/>
<protein>
    <submittedName>
        <fullName evidence="1">Uncharacterized protein</fullName>
    </submittedName>
</protein>
<reference evidence="1 2" key="1">
    <citation type="submission" date="2024-06" db="EMBL/GenBank/DDBJ databases">
        <title>The Natural Products Discovery Center: Release of the First 8490 Sequenced Strains for Exploring Actinobacteria Biosynthetic Diversity.</title>
        <authorList>
            <person name="Kalkreuter E."/>
            <person name="Kautsar S.A."/>
            <person name="Yang D."/>
            <person name="Bader C.D."/>
            <person name="Teijaro C.N."/>
            <person name="Fluegel L."/>
            <person name="Davis C.M."/>
            <person name="Simpson J.R."/>
            <person name="Lauterbach L."/>
            <person name="Steele A.D."/>
            <person name="Gui C."/>
            <person name="Meng S."/>
            <person name="Li G."/>
            <person name="Viehrig K."/>
            <person name="Ye F."/>
            <person name="Su P."/>
            <person name="Kiefer A.F."/>
            <person name="Nichols A."/>
            <person name="Cepeda A.J."/>
            <person name="Yan W."/>
            <person name="Fan B."/>
            <person name="Jiang Y."/>
            <person name="Adhikari A."/>
            <person name="Zheng C.-J."/>
            <person name="Schuster L."/>
            <person name="Cowan T.M."/>
            <person name="Smanski M.J."/>
            <person name="Chevrette M.G."/>
            <person name="De Carvalho L.P.S."/>
            <person name="Shen B."/>
        </authorList>
    </citation>
    <scope>NUCLEOTIDE SEQUENCE [LARGE SCALE GENOMIC DNA]</scope>
    <source>
        <strain evidence="1 2">NPDC050403</strain>
    </source>
</reference>
<name>A0ABV3G150_9NOCA</name>
<comment type="caution">
    <text evidence="1">The sequence shown here is derived from an EMBL/GenBank/DDBJ whole genome shotgun (WGS) entry which is preliminary data.</text>
</comment>
<gene>
    <name evidence="1" type="ORF">AB0I48_26835</name>
</gene>
<dbReference type="EMBL" id="JBFAKC010000014">
    <property type="protein sequence ID" value="MEV0711185.1"/>
    <property type="molecule type" value="Genomic_DNA"/>
</dbReference>
<sequence length="351" mass="36364">MTDVSIRRTGDGLLVVAPADAPTVLDGTPDPDTLVLEVVGGHLTWSLLAGQATPAAVVDHPDDAQEWLWAVYGEAVALAAAELRAGDRRAVELPALPARPDLVAKAWRLAYAHWAIRWWPASTIDGIAALDRRLLEEEIATLTEACDALVDGADAEVSDFAPLTADALARQDDYALAAGGEGDDGGLTLTRGVGGWDWRGCPPGLVDASERAVSWEVTRDSGATRVLVRAVAAPDLVPGVPDHLRPRALVGAAGGADAVLAEIALSLVGDTWIGRGPVDPSPTVAGPVTDVGISVAGFGPPGFAAPEDTEIRRRVRDLATARLARAADADDTAFDAPLLAEIAAAANDSDF</sequence>
<keyword evidence="2" id="KW-1185">Reference proteome</keyword>
<dbReference type="RefSeq" id="WP_357787432.1">
    <property type="nucleotide sequence ID" value="NZ_JBFAKC010000014.1"/>
</dbReference>